<comment type="similarity">
    <text evidence="1">Belongs to the SecY/SEC61-alpha family.</text>
</comment>
<protein>
    <recommendedName>
        <fullName evidence="3">Translocon Sec61/SecY plug domain-containing protein</fullName>
    </recommendedName>
</protein>
<dbReference type="PANTHER" id="PTHR10906">
    <property type="entry name" value="SECY/SEC61-ALPHA FAMILY MEMBER"/>
    <property type="match status" value="1"/>
</dbReference>
<keyword evidence="5" id="KW-1185">Reference proteome</keyword>
<feature type="transmembrane region" description="Helical" evidence="2">
    <location>
        <begin position="200"/>
        <end position="218"/>
    </location>
</feature>
<keyword evidence="2" id="KW-0812">Transmembrane</keyword>
<dbReference type="SUPFAM" id="SSF103491">
    <property type="entry name" value="Preprotein translocase SecY subunit"/>
    <property type="match status" value="2"/>
</dbReference>
<dbReference type="InterPro" id="IPR002208">
    <property type="entry name" value="SecY/SEC61-alpha"/>
</dbReference>
<feature type="transmembrane region" description="Helical" evidence="2">
    <location>
        <begin position="255"/>
        <end position="273"/>
    </location>
</feature>
<name>A0AAW0G1Z4_9APHY</name>
<evidence type="ECO:0000256" key="1">
    <source>
        <dbReference type="RuleBase" id="RU004349"/>
    </source>
</evidence>
<keyword evidence="2" id="KW-1133">Transmembrane helix</keyword>
<evidence type="ECO:0000259" key="3">
    <source>
        <dbReference type="Pfam" id="PF10559"/>
    </source>
</evidence>
<keyword evidence="2" id="KW-0472">Membrane</keyword>
<feature type="transmembrane region" description="Helical" evidence="2">
    <location>
        <begin position="124"/>
        <end position="141"/>
    </location>
</feature>
<dbReference type="GO" id="GO:0016020">
    <property type="term" value="C:membrane"/>
    <property type="evidence" value="ECO:0007669"/>
    <property type="project" value="InterPro"/>
</dbReference>
<dbReference type="InterPro" id="IPR019561">
    <property type="entry name" value="Translocon_Sec61/SecY_plug_dom"/>
</dbReference>
<gene>
    <name evidence="4" type="ORF">QCA50_009223</name>
</gene>
<dbReference type="GO" id="GO:0015031">
    <property type="term" value="P:protein transport"/>
    <property type="evidence" value="ECO:0007669"/>
    <property type="project" value="InterPro"/>
</dbReference>
<organism evidence="4 5">
    <name type="scientific">Cerrena zonata</name>
    <dbReference type="NCBI Taxonomy" id="2478898"/>
    <lineage>
        <taxon>Eukaryota</taxon>
        <taxon>Fungi</taxon>
        <taxon>Dikarya</taxon>
        <taxon>Basidiomycota</taxon>
        <taxon>Agaricomycotina</taxon>
        <taxon>Agaricomycetes</taxon>
        <taxon>Polyporales</taxon>
        <taxon>Cerrenaceae</taxon>
        <taxon>Cerrena</taxon>
    </lineage>
</organism>
<dbReference type="EMBL" id="JASBNA010000013">
    <property type="protein sequence ID" value="KAK7687358.1"/>
    <property type="molecule type" value="Genomic_DNA"/>
</dbReference>
<dbReference type="Gene3D" id="1.10.3370.10">
    <property type="entry name" value="SecY subunit domain"/>
    <property type="match status" value="2"/>
</dbReference>
<sequence length="363" mass="39526">MAGFRLLEVIHFFLPILPEIETPTDKLSLDEKIIFTIGSGLIFLISQLPLFGLVSDAQLKINDPFIPIRSIFALEKGTLLELGLLPVITSAFIWQIAAGSRYLKVNLSYRIDRELYQTGQKLTAFILAIVFGTGLILSGYYDDVIHGYNPLDSSSAKPIWTYALIFGQIVGWNWLVTLLVEIFDKGYGFGIQAALSPIRVVTYSATIILLSCWFAQFWSKISGSAPKDIAKQFKDQGISIAGKRDVSVAKELSRVIPVASVSGAFVLAALAIVSEIFGGFGKGVGAIVGVSSAFGVLEEFMLEWQQSGGASQFQNAFGVGNKSDLVDLESEEIKSSLNDVELFGNDLDIKTFITSAKSAELIQ</sequence>
<dbReference type="AlphaFoldDB" id="A0AAW0G1Z4"/>
<evidence type="ECO:0000313" key="5">
    <source>
        <dbReference type="Proteomes" id="UP001385951"/>
    </source>
</evidence>
<dbReference type="Proteomes" id="UP001385951">
    <property type="component" value="Unassembled WGS sequence"/>
</dbReference>
<dbReference type="InterPro" id="IPR023201">
    <property type="entry name" value="SecY_dom_sf"/>
</dbReference>
<feature type="transmembrane region" description="Helical" evidence="2">
    <location>
        <begin position="33"/>
        <end position="54"/>
    </location>
</feature>
<evidence type="ECO:0000313" key="4">
    <source>
        <dbReference type="EMBL" id="KAK7687358.1"/>
    </source>
</evidence>
<feature type="transmembrane region" description="Helical" evidence="2">
    <location>
        <begin position="161"/>
        <end position="180"/>
    </location>
</feature>
<proteinExistence type="inferred from homology"/>
<dbReference type="Pfam" id="PF00344">
    <property type="entry name" value="SecY"/>
    <property type="match status" value="2"/>
</dbReference>
<accession>A0AAW0G1Z4</accession>
<feature type="domain" description="Translocon Sec61/SecY plug" evidence="3">
    <location>
        <begin position="41"/>
        <end position="73"/>
    </location>
</feature>
<evidence type="ECO:0000256" key="2">
    <source>
        <dbReference type="SAM" id="Phobius"/>
    </source>
</evidence>
<dbReference type="Pfam" id="PF10559">
    <property type="entry name" value="Plug_translocon"/>
    <property type="match status" value="1"/>
</dbReference>
<comment type="caution">
    <text evidence="4">The sequence shown here is derived from an EMBL/GenBank/DDBJ whole genome shotgun (WGS) entry which is preliminary data.</text>
</comment>
<reference evidence="4 5" key="1">
    <citation type="submission" date="2022-09" db="EMBL/GenBank/DDBJ databases">
        <authorList>
            <person name="Palmer J.M."/>
        </authorList>
    </citation>
    <scope>NUCLEOTIDE SEQUENCE [LARGE SCALE GENOMIC DNA]</scope>
    <source>
        <strain evidence="4 5">DSM 7382</strain>
    </source>
</reference>